<proteinExistence type="predicted"/>
<feature type="region of interest" description="Disordered" evidence="1">
    <location>
        <begin position="1"/>
        <end position="57"/>
    </location>
</feature>
<dbReference type="GO" id="GO:0006259">
    <property type="term" value="P:DNA metabolic process"/>
    <property type="evidence" value="ECO:0007669"/>
    <property type="project" value="UniProtKB-ARBA"/>
</dbReference>
<evidence type="ECO:0000313" key="2">
    <source>
        <dbReference type="EnsemblMetazoa" id="G20061.1:cds"/>
    </source>
</evidence>
<dbReference type="EnsemblMetazoa" id="G20061.1">
    <property type="protein sequence ID" value="G20061.1:cds"/>
    <property type="gene ID" value="G20061"/>
</dbReference>
<name>A0A8W8JQQ4_MAGGI</name>
<dbReference type="InterPro" id="IPR036397">
    <property type="entry name" value="RNaseH_sf"/>
</dbReference>
<dbReference type="GO" id="GO:0003676">
    <property type="term" value="F:nucleic acid binding"/>
    <property type="evidence" value="ECO:0007669"/>
    <property type="project" value="InterPro"/>
</dbReference>
<dbReference type="Proteomes" id="UP000005408">
    <property type="component" value="Unassembled WGS sequence"/>
</dbReference>
<organism evidence="2 3">
    <name type="scientific">Magallana gigas</name>
    <name type="common">Pacific oyster</name>
    <name type="synonym">Crassostrea gigas</name>
    <dbReference type="NCBI Taxonomy" id="29159"/>
    <lineage>
        <taxon>Eukaryota</taxon>
        <taxon>Metazoa</taxon>
        <taxon>Spiralia</taxon>
        <taxon>Lophotrochozoa</taxon>
        <taxon>Mollusca</taxon>
        <taxon>Bivalvia</taxon>
        <taxon>Autobranchia</taxon>
        <taxon>Pteriomorphia</taxon>
        <taxon>Ostreida</taxon>
        <taxon>Ostreoidea</taxon>
        <taxon>Ostreidae</taxon>
        <taxon>Magallana</taxon>
    </lineage>
</organism>
<accession>A0A8W8JQQ4</accession>
<evidence type="ECO:0000256" key="1">
    <source>
        <dbReference type="SAM" id="MobiDB-lite"/>
    </source>
</evidence>
<dbReference type="InterPro" id="IPR043502">
    <property type="entry name" value="DNA/RNA_pol_sf"/>
</dbReference>
<reference evidence="2" key="1">
    <citation type="submission" date="2022-08" db="UniProtKB">
        <authorList>
            <consortium name="EnsemblMetazoa"/>
        </authorList>
    </citation>
    <scope>IDENTIFICATION</scope>
    <source>
        <strain evidence="2">05x7-T-G4-1.051#20</strain>
    </source>
</reference>
<feature type="region of interest" description="Disordered" evidence="1">
    <location>
        <begin position="322"/>
        <end position="352"/>
    </location>
</feature>
<dbReference type="PANTHER" id="PTHR33050">
    <property type="entry name" value="REVERSE TRANSCRIPTASE DOMAIN-CONTAINING PROTEIN"/>
    <property type="match status" value="1"/>
</dbReference>
<feature type="compositionally biased region" description="Polar residues" evidence="1">
    <location>
        <begin position="274"/>
        <end position="296"/>
    </location>
</feature>
<dbReference type="PANTHER" id="PTHR33050:SF7">
    <property type="entry name" value="RIBONUCLEASE H"/>
    <property type="match status" value="1"/>
</dbReference>
<sequence length="872" mass="99650">MNDSESDPYESGQNSERSDISDDNDSNQETELHDNSDVISLEAESDGERFDPTEGENSFSLDGSMAAYCQKYFYQHLTEDSIKRNILDAAPVPANAFCTPPKVDDFVEDFIDFNAMKFLKMQDKSLTFIQKKIAQIMGPLAKIWQAVDGARKGQEENSEFTVLDMLKLVEQTVVLVGQANATCLYERRVNFLAKIMKGVKKAKEHLKTNEHDLSREKDVLYGETVFKALDRKSKSRKRAREISKEMQSKKRRLDQTSQPPFRAGPSRGYGNRGGRQSTWMSKQGSQSNRKPVQSNYKIPKKPRSGENRYENYQWYSSRYGTNNKNIKSEQPTCLSDTSQVQRNLSRQNTPRGKIRSISRKLGNDNKRSKLIGEYFRLQNRIQFRTNSEISTKTNKIIRTRNANSKFRNRGDVGQTGSGGWLINWKKSVLTPCQQLEFLGLTINSVEMEITLSATKVESIKRKCTDMISKTEVSIQELSSLIGTLNATVEAVIPASLYVRELQMFQTKCLLKSKRNYQQMIILPQTSRGEINWWLQQLEHWNGKQIRLSSNPDLVIETDASKTGWGAVCLTQNLRMGGPWNPSEKKLHINVLELKAVQFAIQSLTKHKQNIHVHIKSDNTTVVAYLNKMGGTRSELLVQTTKQIWTHCLSKKIMITAEHLPGIQNVQADLESRQMRDTSNWMLNKGIFKQINQMWGPLNIDLFADRLNTQLENYMSWRPDPYAMGMDAFQIPWNNKRGYAFPPFCLITRCLSKVLKEKSEIVIITPAWQTQPYYPLLLTLSIDNPILLPPMKNLLLSPEGVVHPLVSNQTLKLVAWKVSGDKNKQQEFRSKLPNSWLQVGDKELRQLTTAAGDSGIAGVNQNKLIHFKPLWNM</sequence>
<dbReference type="AlphaFoldDB" id="A0A8W8JQQ4"/>
<evidence type="ECO:0000313" key="3">
    <source>
        <dbReference type="Proteomes" id="UP000005408"/>
    </source>
</evidence>
<dbReference type="InterPro" id="IPR052055">
    <property type="entry name" value="Hepadnavirus_pol/RT"/>
</dbReference>
<feature type="region of interest" description="Disordered" evidence="1">
    <location>
        <begin position="232"/>
        <end position="309"/>
    </location>
</feature>
<keyword evidence="3" id="KW-1185">Reference proteome</keyword>
<dbReference type="CDD" id="cd09275">
    <property type="entry name" value="RNase_HI_RT_DIRS1"/>
    <property type="match status" value="1"/>
</dbReference>
<feature type="compositionally biased region" description="Polar residues" evidence="1">
    <location>
        <begin position="322"/>
        <end position="350"/>
    </location>
</feature>
<protein>
    <submittedName>
        <fullName evidence="2">Uncharacterized protein</fullName>
    </submittedName>
</protein>
<dbReference type="SUPFAM" id="SSF56672">
    <property type="entry name" value="DNA/RNA polymerases"/>
    <property type="match status" value="1"/>
</dbReference>
<dbReference type="Gene3D" id="3.30.420.10">
    <property type="entry name" value="Ribonuclease H-like superfamily/Ribonuclease H"/>
    <property type="match status" value="1"/>
</dbReference>